<name>A0A0I9S6R4_BACFG</name>
<feature type="signal peptide" evidence="1">
    <location>
        <begin position="1"/>
        <end position="26"/>
    </location>
</feature>
<dbReference type="PATRIC" id="fig|817.53.peg.3830"/>
<dbReference type="SUPFAM" id="SSF49464">
    <property type="entry name" value="Carboxypeptidase regulatory domain-like"/>
    <property type="match status" value="1"/>
</dbReference>
<reference evidence="2" key="1">
    <citation type="book" date="2014" name="THE 24TH EUROPEAN CONGRESS OF CLINICAL MICROBIOLOGY AND INFECTIOUS DISEASES" publisher="ECCMID 2014" city="Barcelona, Spain">
        <title>Identification of resistance genes in three multidrug-resistant Bacteroides fragilis isolates by whole genome sequencing.</title>
        <editorList>
            <person name="Unknown"/>
            <person name="A."/>
        </editorList>
        <authorList>
            <person name="Sydenham T.V."/>
            <person name="Hasman H."/>
            <person name="Wang M."/>
            <person name="Soki J."/>
            <person name="Nagy E."/>
            <person name="Justesen U.S."/>
        </authorList>
    </citation>
    <scope>NUCLEOTIDE SEQUENCE</scope>
    <source>
        <strain evidence="2">DCMOUH0018B</strain>
    </source>
</reference>
<reference evidence="2" key="2">
    <citation type="submission" date="2014-07" db="EMBL/GenBank/DDBJ databases">
        <title>Genetics and epidemiology of antimicrobial resistance in B. fragilis group.</title>
        <authorList>
            <person name="Sydenham T.V."/>
            <person name="Hasman H."/>
            <person name="Kemp M."/>
            <person name="Justesen U.S."/>
        </authorList>
    </citation>
    <scope>NUCLEOTIDE SEQUENCE [LARGE SCALE GENOMIC DNA]</scope>
    <source>
        <strain evidence="2">DCMOUH0018B</strain>
    </source>
</reference>
<evidence type="ECO:0000313" key="2">
    <source>
        <dbReference type="EMBL" id="KFX73365.1"/>
    </source>
</evidence>
<gene>
    <name evidence="2" type="ORF">EE52_0218565</name>
</gene>
<dbReference type="EMBL" id="JMZZ02000221">
    <property type="protein sequence ID" value="KFX73365.1"/>
    <property type="molecule type" value="Genomic_DNA"/>
</dbReference>
<sequence>MKMKSKFFGSSAKLALTLLAMCGMFASCYEKDEIDVPKVTEPTATTYQVAGIVADAESNAVMDGVTVTNVTNSKSMTTAADGKYALEAKVGETNVVTFAKSGYKTVTSSVFVTKQENGSIVAYTINANMIKGKDTPKYKTVQYNVEGSVFDATSSNTKVAIKTVTMAGVVTVPTIAGNTFSFDNVTVGQHTVYITADGYTPTTAEVVINEVEAPEGEGVYVHTAKVAVGMQKADVVADAKYYLSGCLYNEDGAVVNNATVTVKIGAYVNTSNSASGAYKIEIPAANIKGLTKALVTITHANYKTYYYTAFIAPVNANEVSNKTIDVTLVKKSETIVPDEDENEVFVPGNVDIAFDEKVMEKAQEAAPEKAPEEKVPSKAAVETSINKALEAAGSTVTITPVQAEKVVEAMQQYVDKGTIQSVEKIAILPVEKEMKVEVKSTIINTDTEVEENVIDVITIPENSVIIFTSGVASNLSIERADDGKEEGTSLREFDGQPTGTIFVTPMEVNFVPAKVEVVKGETPEIALATLYYNETSKKWEAEENYATYKDGAFVGEIHHFSKFKFGFEEADNKSTAEAPIDTITIDKVYSTGDEAVNTTLKITYKGGIKCKDGASVAAVIKKAHPTLTSTTLNMVTNALIGAIKTDNENVTPTADFTDQLYSGTVTIAANTQLKGFKVIKNAIEKTYTLPFAIKNANGSIEKKTASVTIIKVVNIVASQITSIGHGHGHGDDINAGGGIVISE</sequence>
<dbReference type="Gene3D" id="2.60.40.1120">
    <property type="entry name" value="Carboxypeptidase-like, regulatory domain"/>
    <property type="match status" value="1"/>
</dbReference>
<evidence type="ECO:0000256" key="1">
    <source>
        <dbReference type="SAM" id="SignalP"/>
    </source>
</evidence>
<protein>
    <recommendedName>
        <fullName evidence="3">Carboxypeptidase regulatory-like domain-containing protein</fullName>
    </recommendedName>
</protein>
<dbReference type="PROSITE" id="PS51257">
    <property type="entry name" value="PROKAR_LIPOPROTEIN"/>
    <property type="match status" value="1"/>
</dbReference>
<proteinExistence type="predicted"/>
<comment type="caution">
    <text evidence="2">The sequence shown here is derived from an EMBL/GenBank/DDBJ whole genome shotgun (WGS) entry which is preliminary data.</text>
</comment>
<keyword evidence="1" id="KW-0732">Signal</keyword>
<evidence type="ECO:0008006" key="3">
    <source>
        <dbReference type="Google" id="ProtNLM"/>
    </source>
</evidence>
<organism evidence="2">
    <name type="scientific">Bacteroides fragilis</name>
    <dbReference type="NCBI Taxonomy" id="817"/>
    <lineage>
        <taxon>Bacteria</taxon>
        <taxon>Pseudomonadati</taxon>
        <taxon>Bacteroidota</taxon>
        <taxon>Bacteroidia</taxon>
        <taxon>Bacteroidales</taxon>
        <taxon>Bacteroidaceae</taxon>
        <taxon>Bacteroides</taxon>
    </lineage>
</organism>
<dbReference type="AlphaFoldDB" id="A0A0I9S6R4"/>
<dbReference type="InterPro" id="IPR008969">
    <property type="entry name" value="CarboxyPept-like_regulatory"/>
</dbReference>
<feature type="chain" id="PRO_5005235538" description="Carboxypeptidase regulatory-like domain-containing protein" evidence="1">
    <location>
        <begin position="27"/>
        <end position="743"/>
    </location>
</feature>
<accession>A0A0I9S6R4</accession>